<reference evidence="1" key="1">
    <citation type="submission" date="2021-10" db="EMBL/GenBank/DDBJ databases">
        <title>Tropical sea cucumber genome reveals ecological adaptation and Cuvierian tubules defense mechanism.</title>
        <authorList>
            <person name="Chen T."/>
        </authorList>
    </citation>
    <scope>NUCLEOTIDE SEQUENCE</scope>
    <source>
        <strain evidence="1">Nanhai2018</strain>
        <tissue evidence="1">Muscle</tissue>
    </source>
</reference>
<dbReference type="Proteomes" id="UP001152320">
    <property type="component" value="Unassembled WGS sequence"/>
</dbReference>
<organism evidence="1 2">
    <name type="scientific">Holothuria leucospilota</name>
    <name type="common">Black long sea cucumber</name>
    <name type="synonym">Mertensiothuria leucospilota</name>
    <dbReference type="NCBI Taxonomy" id="206669"/>
    <lineage>
        <taxon>Eukaryota</taxon>
        <taxon>Metazoa</taxon>
        <taxon>Echinodermata</taxon>
        <taxon>Eleutherozoa</taxon>
        <taxon>Echinozoa</taxon>
        <taxon>Holothuroidea</taxon>
        <taxon>Aspidochirotacea</taxon>
        <taxon>Aspidochirotida</taxon>
        <taxon>Holothuriidae</taxon>
        <taxon>Holothuria</taxon>
    </lineage>
</organism>
<name>A0A9Q0Y8W8_HOLLE</name>
<evidence type="ECO:0000313" key="2">
    <source>
        <dbReference type="Proteomes" id="UP001152320"/>
    </source>
</evidence>
<accession>A0A9Q0Y8W8</accession>
<dbReference type="EMBL" id="JAIZAY010000830">
    <property type="protein sequence ID" value="KAJ8017923.1"/>
    <property type="molecule type" value="Genomic_DNA"/>
</dbReference>
<proteinExistence type="predicted"/>
<comment type="caution">
    <text evidence="1">The sequence shown here is derived from an EMBL/GenBank/DDBJ whole genome shotgun (WGS) entry which is preliminary data.</text>
</comment>
<evidence type="ECO:0000313" key="1">
    <source>
        <dbReference type="EMBL" id="KAJ8017923.1"/>
    </source>
</evidence>
<dbReference type="AlphaFoldDB" id="A0A9Q0Y8W8"/>
<protein>
    <submittedName>
        <fullName evidence="1">Uncharacterized protein</fullName>
    </submittedName>
</protein>
<gene>
    <name evidence="1" type="ORF">HOLleu_44375</name>
</gene>
<sequence length="57" mass="6602">MPILFWIEHECCYGVCIKVVLSRWYKYTHHICGQDAEPAAGRFPLIARSCQQIKSFG</sequence>
<keyword evidence="2" id="KW-1185">Reference proteome</keyword>